<name>A0A6N8TFN8_SHIZO</name>
<evidence type="ECO:0000256" key="1">
    <source>
        <dbReference type="SAM" id="Phobius"/>
    </source>
</evidence>
<dbReference type="RefSeq" id="WP_160787386.1">
    <property type="nucleotide sequence ID" value="NZ_CP086610.1"/>
</dbReference>
<sequence>MKNQKNEKAKLTANYLNGIAIAVALAGAFTPTLSGIRDNPGPINWTTAGIVAVCMVVSLLFHLMARRTLNALLD</sequence>
<organism evidence="2 3">
    <name type="scientific">Shinella zoogloeoides</name>
    <name type="common">Crabtreella saccharophila</name>
    <dbReference type="NCBI Taxonomy" id="352475"/>
    <lineage>
        <taxon>Bacteria</taxon>
        <taxon>Pseudomonadati</taxon>
        <taxon>Pseudomonadota</taxon>
        <taxon>Alphaproteobacteria</taxon>
        <taxon>Hyphomicrobiales</taxon>
        <taxon>Rhizobiaceae</taxon>
        <taxon>Shinella</taxon>
    </lineage>
</organism>
<dbReference type="Proteomes" id="UP000440304">
    <property type="component" value="Unassembled WGS sequence"/>
</dbReference>
<dbReference type="EMBL" id="WUML01000017">
    <property type="protein sequence ID" value="MXO02083.1"/>
    <property type="molecule type" value="Genomic_DNA"/>
</dbReference>
<keyword evidence="1" id="KW-0472">Membrane</keyword>
<protein>
    <submittedName>
        <fullName evidence="2">Amino acid transporter</fullName>
    </submittedName>
</protein>
<keyword evidence="1" id="KW-0812">Transmembrane</keyword>
<dbReference type="AlphaFoldDB" id="A0A6N8TFN8"/>
<evidence type="ECO:0000313" key="3">
    <source>
        <dbReference type="Proteomes" id="UP000440304"/>
    </source>
</evidence>
<dbReference type="OrthoDB" id="7997654at2"/>
<evidence type="ECO:0000313" key="2">
    <source>
        <dbReference type="EMBL" id="MXO02083.1"/>
    </source>
</evidence>
<comment type="caution">
    <text evidence="2">The sequence shown here is derived from an EMBL/GenBank/DDBJ whole genome shotgun (WGS) entry which is preliminary data.</text>
</comment>
<proteinExistence type="predicted"/>
<gene>
    <name evidence="2" type="ORF">GR156_17310</name>
</gene>
<accession>A0A6N8TFN8</accession>
<reference evidence="2 3" key="1">
    <citation type="submission" date="2019-12" db="EMBL/GenBank/DDBJ databases">
        <title>Shinella granuli gen. nov., sp. nov., and proposal of the reclassification of Zoogloea ramigera ATCC 19623 as Shinella zoogloeoides sp. nov.</title>
        <authorList>
            <person name="Gao J."/>
        </authorList>
    </citation>
    <scope>NUCLEOTIDE SEQUENCE [LARGE SCALE GENOMIC DNA]</scope>
    <source>
        <strain evidence="2 3">DSM 287</strain>
    </source>
</reference>
<keyword evidence="1" id="KW-1133">Transmembrane helix</keyword>
<feature type="transmembrane region" description="Helical" evidence="1">
    <location>
        <begin position="45"/>
        <end position="65"/>
    </location>
</feature>
<feature type="transmembrane region" description="Helical" evidence="1">
    <location>
        <begin position="12"/>
        <end position="33"/>
    </location>
</feature>